<comment type="caution">
    <text evidence="1">The sequence shown here is derived from an EMBL/GenBank/DDBJ whole genome shotgun (WGS) entry which is preliminary data.</text>
</comment>
<gene>
    <name evidence="1" type="primary">cotS_2</name>
    <name evidence="1" type="ORF">bsdE14_40770</name>
</gene>
<dbReference type="InterPro" id="IPR014255">
    <property type="entry name" value="Spore_coat_CotS"/>
</dbReference>
<keyword evidence="1" id="KW-0946">Virion</keyword>
<protein>
    <submittedName>
        <fullName evidence="1">Spore coat protein</fullName>
    </submittedName>
</protein>
<dbReference type="Proteomes" id="UP001208567">
    <property type="component" value="Unassembled WGS sequence"/>
</dbReference>
<dbReference type="InterPro" id="IPR047175">
    <property type="entry name" value="CotS-like"/>
</dbReference>
<dbReference type="InterPro" id="IPR011009">
    <property type="entry name" value="Kinase-like_dom_sf"/>
</dbReference>
<sequence length="354" mass="42096">MDSLSSILRSNELDEKEYIILQEILKNYDFIVIEIQKVRSAYKVVTTSGCYCLKKMKHGKYKVKNGYILVQQLNKNNFMNVAKYIKDKNGNLYVNYNRYIFYVTEWIDGDECDLKSMKEALNCVKLLAKFHIASQKVDVEKLKIRNNLKNWPKIFTDSLNEMANYKKLIEKKVLKTDFDIKYGEYIDKFYNRGIVSINILNKSDYYKISRDANINKTICHDSFYYQNILCKDGNYFLVDLDSIIIDLQINDLGKLLRRLMTKKEYLWDFQSAREIINAYSNINPLSAGELTAMLALIIFPHKFWKLGKKRYIKHKNWSEFKYSSKLDKIIEHCELQDLFIDDYLTYIYELKAKE</sequence>
<name>A0ABQ5NBN0_9CLOT</name>
<reference evidence="1 2" key="1">
    <citation type="journal article" date="2024" name="Int. J. Syst. Evol. Microbiol.">
        <title>Clostridium omnivorum sp. nov., isolated from anoxic soil under the treatment of reductive soil disinfestation.</title>
        <authorList>
            <person name="Ueki A."/>
            <person name="Tonouchi A."/>
            <person name="Kaku N."/>
            <person name="Honma S."/>
            <person name="Ueki K."/>
        </authorList>
    </citation>
    <scope>NUCLEOTIDE SEQUENCE [LARGE SCALE GENOMIC DNA]</scope>
    <source>
        <strain evidence="1 2">E14</strain>
    </source>
</reference>
<keyword evidence="2" id="KW-1185">Reference proteome</keyword>
<dbReference type="EMBL" id="BRXR01000001">
    <property type="protein sequence ID" value="GLC32667.1"/>
    <property type="molecule type" value="Genomic_DNA"/>
</dbReference>
<organism evidence="1 2">
    <name type="scientific">Clostridium omnivorum</name>
    <dbReference type="NCBI Taxonomy" id="1604902"/>
    <lineage>
        <taxon>Bacteria</taxon>
        <taxon>Bacillati</taxon>
        <taxon>Bacillota</taxon>
        <taxon>Clostridia</taxon>
        <taxon>Eubacteriales</taxon>
        <taxon>Clostridiaceae</taxon>
        <taxon>Clostridium</taxon>
    </lineage>
</organism>
<dbReference type="SUPFAM" id="SSF56112">
    <property type="entry name" value="Protein kinase-like (PK-like)"/>
    <property type="match status" value="1"/>
</dbReference>
<dbReference type="PANTHER" id="PTHR39179">
    <property type="entry name" value="SPORE COAT PROTEIN I"/>
    <property type="match status" value="1"/>
</dbReference>
<proteinExistence type="predicted"/>
<accession>A0ABQ5NBN0</accession>
<evidence type="ECO:0000313" key="1">
    <source>
        <dbReference type="EMBL" id="GLC32667.1"/>
    </source>
</evidence>
<evidence type="ECO:0000313" key="2">
    <source>
        <dbReference type="Proteomes" id="UP001208567"/>
    </source>
</evidence>
<keyword evidence="1" id="KW-0167">Capsid protein</keyword>
<dbReference type="Gene3D" id="3.30.200.20">
    <property type="entry name" value="Phosphorylase Kinase, domain 1"/>
    <property type="match status" value="1"/>
</dbReference>
<dbReference type="PANTHER" id="PTHR39179:SF1">
    <property type="entry name" value="SPORE COAT PROTEIN I"/>
    <property type="match status" value="1"/>
</dbReference>
<dbReference type="NCBIfam" id="TIGR02906">
    <property type="entry name" value="spore_CotS"/>
    <property type="match status" value="1"/>
</dbReference>
<dbReference type="Gene3D" id="3.90.1200.10">
    <property type="match status" value="1"/>
</dbReference>
<dbReference type="RefSeq" id="WP_264851978.1">
    <property type="nucleotide sequence ID" value="NZ_BRXR01000001.1"/>
</dbReference>